<accession>A0ACC0IMP0</accession>
<proteinExistence type="predicted"/>
<evidence type="ECO:0000313" key="1">
    <source>
        <dbReference type="EMBL" id="KAI8026641.1"/>
    </source>
</evidence>
<dbReference type="EMBL" id="CM045760">
    <property type="protein sequence ID" value="KAI8026641.1"/>
    <property type="molecule type" value="Genomic_DNA"/>
</dbReference>
<dbReference type="Proteomes" id="UP001060215">
    <property type="component" value="Chromosome 3"/>
</dbReference>
<organism evidence="1 2">
    <name type="scientific">Camellia lanceoleosa</name>
    <dbReference type="NCBI Taxonomy" id="1840588"/>
    <lineage>
        <taxon>Eukaryota</taxon>
        <taxon>Viridiplantae</taxon>
        <taxon>Streptophyta</taxon>
        <taxon>Embryophyta</taxon>
        <taxon>Tracheophyta</taxon>
        <taxon>Spermatophyta</taxon>
        <taxon>Magnoliopsida</taxon>
        <taxon>eudicotyledons</taxon>
        <taxon>Gunneridae</taxon>
        <taxon>Pentapetalae</taxon>
        <taxon>asterids</taxon>
        <taxon>Ericales</taxon>
        <taxon>Theaceae</taxon>
        <taxon>Camellia</taxon>
    </lineage>
</organism>
<protein>
    <submittedName>
        <fullName evidence="1">Uncharacterized protein</fullName>
    </submittedName>
</protein>
<comment type="caution">
    <text evidence="1">The sequence shown here is derived from an EMBL/GenBank/DDBJ whole genome shotgun (WGS) entry which is preliminary data.</text>
</comment>
<keyword evidence="2" id="KW-1185">Reference proteome</keyword>
<sequence length="32" mass="3916">MTNEPTATKIKYEHFHVIEHKSVYITNFQFYV</sequence>
<evidence type="ECO:0000313" key="2">
    <source>
        <dbReference type="Proteomes" id="UP001060215"/>
    </source>
</evidence>
<gene>
    <name evidence="1" type="ORF">LOK49_LG02G00400</name>
</gene>
<name>A0ACC0IMP0_9ERIC</name>
<reference evidence="1 2" key="1">
    <citation type="journal article" date="2022" name="Plant J.">
        <title>Chromosome-level genome of Camellia lanceoleosa provides a valuable resource for understanding genome evolution and self-incompatibility.</title>
        <authorList>
            <person name="Gong W."/>
            <person name="Xiao S."/>
            <person name="Wang L."/>
            <person name="Liao Z."/>
            <person name="Chang Y."/>
            <person name="Mo W."/>
            <person name="Hu G."/>
            <person name="Li W."/>
            <person name="Zhao G."/>
            <person name="Zhu H."/>
            <person name="Hu X."/>
            <person name="Ji K."/>
            <person name="Xiang X."/>
            <person name="Song Q."/>
            <person name="Yuan D."/>
            <person name="Jin S."/>
            <person name="Zhang L."/>
        </authorList>
    </citation>
    <scope>NUCLEOTIDE SEQUENCE [LARGE SCALE GENOMIC DNA]</scope>
    <source>
        <strain evidence="1">SQ_2022a</strain>
    </source>
</reference>